<dbReference type="EMBL" id="DVMV01000030">
    <property type="protein sequence ID" value="HIU45456.1"/>
    <property type="molecule type" value="Genomic_DNA"/>
</dbReference>
<accession>A0A9D1S3C0</accession>
<comment type="caution">
    <text evidence="3">The sequence shown here is derived from an EMBL/GenBank/DDBJ whole genome shotgun (WGS) entry which is preliminary data.</text>
</comment>
<evidence type="ECO:0000313" key="4">
    <source>
        <dbReference type="Proteomes" id="UP000824070"/>
    </source>
</evidence>
<dbReference type="Gene3D" id="2.60.40.1080">
    <property type="match status" value="1"/>
</dbReference>
<reference evidence="3" key="2">
    <citation type="journal article" date="2021" name="PeerJ">
        <title>Extensive microbial diversity within the chicken gut microbiome revealed by metagenomics and culture.</title>
        <authorList>
            <person name="Gilroy R."/>
            <person name="Ravi A."/>
            <person name="Getino M."/>
            <person name="Pursley I."/>
            <person name="Horton D.L."/>
            <person name="Alikhan N.F."/>
            <person name="Baker D."/>
            <person name="Gharbi K."/>
            <person name="Hall N."/>
            <person name="Watson M."/>
            <person name="Adriaenssens E.M."/>
            <person name="Foster-Nyarko E."/>
            <person name="Jarju S."/>
            <person name="Secka A."/>
            <person name="Antonio M."/>
            <person name="Oren A."/>
            <person name="Chaudhuri R.R."/>
            <person name="La Ragione R."/>
            <person name="Hildebrand F."/>
            <person name="Pallen M.J."/>
        </authorList>
    </citation>
    <scope>NUCLEOTIDE SEQUENCE</scope>
    <source>
        <strain evidence="3">ChiGjej1B1-22543</strain>
    </source>
</reference>
<proteinExistence type="predicted"/>
<evidence type="ECO:0000313" key="3">
    <source>
        <dbReference type="EMBL" id="HIU45456.1"/>
    </source>
</evidence>
<keyword evidence="2" id="KW-0732">Signal</keyword>
<evidence type="ECO:0000256" key="2">
    <source>
        <dbReference type="SAM" id="SignalP"/>
    </source>
</evidence>
<feature type="region of interest" description="Disordered" evidence="1">
    <location>
        <begin position="24"/>
        <end position="62"/>
    </location>
</feature>
<name>A0A9D1S3C0_9FIRM</name>
<dbReference type="Proteomes" id="UP000824070">
    <property type="component" value="Unassembled WGS sequence"/>
</dbReference>
<evidence type="ECO:0000256" key="1">
    <source>
        <dbReference type="SAM" id="MobiDB-lite"/>
    </source>
</evidence>
<sequence length="711" mass="78483">MKPLKFSFICLMSVLALAGCDGGATTPTESSKDDGVSSTGTVSNTDTGGDATSSTTPAVDEEEDIELFMMGGLYLNNMRSIYAKLPEGVTGEVEWTSTNPAAVTVGTITSTALPECLLYAKGVGEATIKAEVKDEDGNVLHSGSYDIAIEEGEQMPKELFSKLTGTMRITSTQKLLNYDADYDPTVEEEYELVTTYQETVESPDFWNGEEITDRYSLKETVKSTGEANEYTYVRSPGDSVAKEKIGKDNTVTYSVVEDDEGYALDWDNSLYINMWGDSDTIDETYFRTFDGGKTYHCLSASLQQSYLCASMFLTDLTPDDLYLEVADDGALTLHIDVDPYNRDAEATEKYGQTIVGVIDEIGTAVVPAPEPYAHEAYHDGIKAAIDNMAGLKNYRVDYTVSYEGEGDYEYTYIFTDDTIDRTTTKPDGTVVRDGAHKEDDTHYYEYTVSNGEVIIGEEHTSYWDSPENNVNRYPTFDFAAEIFAPEGADGYFASRGGTGEFFRYLTYLPDASAYFTFDDGSIKLDDANHIVAAKIEGTYFDEGVSIEMAFSEFGTADPGLQFEGVDKVLPTSWEEDPSRIFDDMQEFLIDGKTIDQIVPYTYCPVGYDMSVFHRWSDPTIVFFDTNSFLTADGEDDVAGIEAFIASFQAGLLAAGYELTDRTDVETYGAPVYEKDGIDISICRAMNWSGEIPMDNCTVVVRVDDASRLVMA</sequence>
<reference evidence="3" key="1">
    <citation type="submission" date="2020-10" db="EMBL/GenBank/DDBJ databases">
        <authorList>
            <person name="Gilroy R."/>
        </authorList>
    </citation>
    <scope>NUCLEOTIDE SEQUENCE</scope>
    <source>
        <strain evidence="3">ChiGjej1B1-22543</strain>
    </source>
</reference>
<protein>
    <submittedName>
        <fullName evidence="3">Uncharacterized protein</fullName>
    </submittedName>
</protein>
<feature type="signal peptide" evidence="2">
    <location>
        <begin position="1"/>
        <end position="18"/>
    </location>
</feature>
<organism evidence="3 4">
    <name type="scientific">Candidatus Alloenteromonas pullicola</name>
    <dbReference type="NCBI Taxonomy" id="2840784"/>
    <lineage>
        <taxon>Bacteria</taxon>
        <taxon>Bacillati</taxon>
        <taxon>Bacillota</taxon>
        <taxon>Bacillota incertae sedis</taxon>
        <taxon>Candidatus Alloenteromonas</taxon>
    </lineage>
</organism>
<feature type="compositionally biased region" description="Low complexity" evidence="1">
    <location>
        <begin position="45"/>
        <end position="58"/>
    </location>
</feature>
<gene>
    <name evidence="3" type="ORF">IAC52_04075</name>
</gene>
<dbReference type="AlphaFoldDB" id="A0A9D1S3C0"/>
<dbReference type="PROSITE" id="PS51257">
    <property type="entry name" value="PROKAR_LIPOPROTEIN"/>
    <property type="match status" value="1"/>
</dbReference>
<feature type="chain" id="PRO_5039300981" evidence="2">
    <location>
        <begin position="19"/>
        <end position="711"/>
    </location>
</feature>